<dbReference type="AlphaFoldDB" id="A0A811QZ44"/>
<comment type="caution">
    <text evidence="2">The sequence shown here is derived from an EMBL/GenBank/DDBJ whole genome shotgun (WGS) entry which is preliminary data.</text>
</comment>
<evidence type="ECO:0000313" key="3">
    <source>
        <dbReference type="Proteomes" id="UP000604825"/>
    </source>
</evidence>
<evidence type="ECO:0000313" key="2">
    <source>
        <dbReference type="EMBL" id="CAD6261709.1"/>
    </source>
</evidence>
<accession>A0A811QZ44</accession>
<keyword evidence="3" id="KW-1185">Reference proteome</keyword>
<reference evidence="2" key="1">
    <citation type="submission" date="2020-10" db="EMBL/GenBank/DDBJ databases">
        <authorList>
            <person name="Han B."/>
            <person name="Lu T."/>
            <person name="Zhao Q."/>
            <person name="Huang X."/>
            <person name="Zhao Y."/>
        </authorList>
    </citation>
    <scope>NUCLEOTIDE SEQUENCE</scope>
</reference>
<feature type="compositionally biased region" description="Basic residues" evidence="1">
    <location>
        <begin position="77"/>
        <end position="87"/>
    </location>
</feature>
<sequence>MADSESSLLLPWQPQAATMAAEMQFSGWLMPGVVTAGAEGSRGGVADAWGGGPSRRGTAAAHAGPIGAVDSHELQRPRRRGAARHNIHRDPIEAVKSRRDALRPRYGSIDAGWRRSAIGEHLVE</sequence>
<gene>
    <name evidence="2" type="ORF">NCGR_LOCUS45099</name>
</gene>
<protein>
    <submittedName>
        <fullName evidence="2">Uncharacterized protein</fullName>
    </submittedName>
</protein>
<name>A0A811QZ44_9POAL</name>
<feature type="region of interest" description="Disordered" evidence="1">
    <location>
        <begin position="40"/>
        <end position="90"/>
    </location>
</feature>
<dbReference type="Proteomes" id="UP000604825">
    <property type="component" value="Unassembled WGS sequence"/>
</dbReference>
<evidence type="ECO:0000256" key="1">
    <source>
        <dbReference type="SAM" id="MobiDB-lite"/>
    </source>
</evidence>
<organism evidence="2 3">
    <name type="scientific">Miscanthus lutarioriparius</name>
    <dbReference type="NCBI Taxonomy" id="422564"/>
    <lineage>
        <taxon>Eukaryota</taxon>
        <taxon>Viridiplantae</taxon>
        <taxon>Streptophyta</taxon>
        <taxon>Embryophyta</taxon>
        <taxon>Tracheophyta</taxon>
        <taxon>Spermatophyta</taxon>
        <taxon>Magnoliopsida</taxon>
        <taxon>Liliopsida</taxon>
        <taxon>Poales</taxon>
        <taxon>Poaceae</taxon>
        <taxon>PACMAD clade</taxon>
        <taxon>Panicoideae</taxon>
        <taxon>Andropogonodae</taxon>
        <taxon>Andropogoneae</taxon>
        <taxon>Saccharinae</taxon>
        <taxon>Miscanthus</taxon>
    </lineage>
</organism>
<proteinExistence type="predicted"/>
<dbReference type="EMBL" id="CAJGYO010000012">
    <property type="protein sequence ID" value="CAD6261709.1"/>
    <property type="molecule type" value="Genomic_DNA"/>
</dbReference>